<comment type="subcellular location">
    <subcellularLocation>
        <location evidence="1">Membrane</location>
        <topology evidence="1">Multi-pass membrane protein</topology>
    </subcellularLocation>
</comment>
<evidence type="ECO:0000313" key="8">
    <source>
        <dbReference type="EMBL" id="PNS08778.1"/>
    </source>
</evidence>
<keyword evidence="4 6" id="KW-0472">Membrane</keyword>
<keyword evidence="3 6" id="KW-1133">Transmembrane helix</keyword>
<dbReference type="Pfam" id="PF01694">
    <property type="entry name" value="Rhomboid"/>
    <property type="match status" value="1"/>
</dbReference>
<dbReference type="OrthoDB" id="465874at2"/>
<feature type="domain" description="Peptidase S54 rhomboid" evidence="7">
    <location>
        <begin position="61"/>
        <end position="195"/>
    </location>
</feature>
<evidence type="ECO:0000256" key="2">
    <source>
        <dbReference type="ARBA" id="ARBA00022692"/>
    </source>
</evidence>
<feature type="transmembrane region" description="Helical" evidence="6">
    <location>
        <begin position="151"/>
        <end position="171"/>
    </location>
</feature>
<feature type="transmembrane region" description="Helical" evidence="6">
    <location>
        <begin position="177"/>
        <end position="194"/>
    </location>
</feature>
<keyword evidence="9" id="KW-1185">Reference proteome</keyword>
<name>A0A2K1Q153_9GAMM</name>
<evidence type="ECO:0000256" key="6">
    <source>
        <dbReference type="SAM" id="Phobius"/>
    </source>
</evidence>
<dbReference type="RefSeq" id="WP_103073914.1">
    <property type="nucleotide sequence ID" value="NZ_NPZB01000001.1"/>
</dbReference>
<dbReference type="InterPro" id="IPR022764">
    <property type="entry name" value="Peptidase_S54_rhomboid_dom"/>
</dbReference>
<dbReference type="PANTHER" id="PTHR43731">
    <property type="entry name" value="RHOMBOID PROTEASE"/>
    <property type="match status" value="1"/>
</dbReference>
<dbReference type="AlphaFoldDB" id="A0A2K1Q153"/>
<evidence type="ECO:0000259" key="7">
    <source>
        <dbReference type="Pfam" id="PF01694"/>
    </source>
</evidence>
<accession>A0A2K1Q153</accession>
<dbReference type="Proteomes" id="UP000236220">
    <property type="component" value="Unassembled WGS sequence"/>
</dbReference>
<keyword evidence="2 6" id="KW-0812">Transmembrane</keyword>
<evidence type="ECO:0000256" key="4">
    <source>
        <dbReference type="ARBA" id="ARBA00023136"/>
    </source>
</evidence>
<feature type="transmembrane region" description="Helical" evidence="6">
    <location>
        <begin position="23"/>
        <end position="43"/>
    </location>
</feature>
<evidence type="ECO:0000256" key="5">
    <source>
        <dbReference type="SAM" id="MobiDB-lite"/>
    </source>
</evidence>
<feature type="transmembrane region" description="Helical" evidence="6">
    <location>
        <begin position="125"/>
        <end position="144"/>
    </location>
</feature>
<dbReference type="PANTHER" id="PTHR43731:SF9">
    <property type="entry name" value="SLR1461 PROTEIN"/>
    <property type="match status" value="1"/>
</dbReference>
<feature type="region of interest" description="Disordered" evidence="5">
    <location>
        <begin position="216"/>
        <end position="236"/>
    </location>
</feature>
<dbReference type="Gene3D" id="1.20.1540.10">
    <property type="entry name" value="Rhomboid-like"/>
    <property type="match status" value="1"/>
</dbReference>
<comment type="caution">
    <text evidence="8">The sequence shown here is derived from an EMBL/GenBank/DDBJ whole genome shotgun (WGS) entry which is preliminary data.</text>
</comment>
<dbReference type="InterPro" id="IPR050925">
    <property type="entry name" value="Rhomboid_protease_S54"/>
</dbReference>
<feature type="transmembrane region" description="Helical" evidence="6">
    <location>
        <begin position="102"/>
        <end position="119"/>
    </location>
</feature>
<dbReference type="GO" id="GO:0016020">
    <property type="term" value="C:membrane"/>
    <property type="evidence" value="ECO:0007669"/>
    <property type="project" value="UniProtKB-SubCell"/>
</dbReference>
<dbReference type="SUPFAM" id="SSF144091">
    <property type="entry name" value="Rhomboid-like"/>
    <property type="match status" value="1"/>
</dbReference>
<proteinExistence type="predicted"/>
<sequence length="236" mass="24735">MVLHETATPTDPRRQRRLDAGRLRRALTCSLIAILVLLLIHALGGGEHPALTVQPHSAGGLVGILTAPLLHGSWDHVLSNAIAVLILGTLAGSVYPRASLRALPLLWLGSGLSAWLLGAPGEHHLGASGITQGLMLMTLVLGIVRREQAAVAAAMIVYLLYGGALLTVLPLQPGVSWQSHLGGAIAGVVAALLFRHADPPPPRRVYSYELEDEAAADHDPELMPQSTNGPPSNPSA</sequence>
<protein>
    <submittedName>
        <fullName evidence="8">Rhomboid family</fullName>
    </submittedName>
</protein>
<evidence type="ECO:0000256" key="1">
    <source>
        <dbReference type="ARBA" id="ARBA00004141"/>
    </source>
</evidence>
<dbReference type="GO" id="GO:0004252">
    <property type="term" value="F:serine-type endopeptidase activity"/>
    <property type="evidence" value="ECO:0007669"/>
    <property type="project" value="InterPro"/>
</dbReference>
<reference evidence="8 9" key="1">
    <citation type="submission" date="2017-08" db="EMBL/GenBank/DDBJ databases">
        <title>Lysobacter sylvestris genome.</title>
        <authorList>
            <person name="Zhang D.-C."/>
            <person name="Albuquerque L."/>
            <person name="Franca L."/>
            <person name="Froufe H.J.C."/>
            <person name="Barroso C."/>
            <person name="Egas C."/>
            <person name="Da Costa M."/>
            <person name="Margesin R."/>
        </authorList>
    </citation>
    <scope>NUCLEOTIDE SEQUENCE [LARGE SCALE GENOMIC DNA]</scope>
    <source>
        <strain evidence="8 9">AM20-91</strain>
    </source>
</reference>
<evidence type="ECO:0000256" key="3">
    <source>
        <dbReference type="ARBA" id="ARBA00022989"/>
    </source>
</evidence>
<dbReference type="InterPro" id="IPR035952">
    <property type="entry name" value="Rhomboid-like_sf"/>
</dbReference>
<evidence type="ECO:0000313" key="9">
    <source>
        <dbReference type="Proteomes" id="UP000236220"/>
    </source>
</evidence>
<gene>
    <name evidence="8" type="ORF">Lysil_0407</name>
</gene>
<organism evidence="8 9">
    <name type="scientific">Solilutibacter silvestris</name>
    <dbReference type="NCBI Taxonomy" id="1645665"/>
    <lineage>
        <taxon>Bacteria</taxon>
        <taxon>Pseudomonadati</taxon>
        <taxon>Pseudomonadota</taxon>
        <taxon>Gammaproteobacteria</taxon>
        <taxon>Lysobacterales</taxon>
        <taxon>Lysobacteraceae</taxon>
        <taxon>Solilutibacter</taxon>
    </lineage>
</organism>
<feature type="transmembrane region" description="Helical" evidence="6">
    <location>
        <begin position="77"/>
        <end position="95"/>
    </location>
</feature>
<dbReference type="EMBL" id="NPZB01000001">
    <property type="protein sequence ID" value="PNS08778.1"/>
    <property type="molecule type" value="Genomic_DNA"/>
</dbReference>